<proteinExistence type="predicted"/>
<name>A0A098SC81_9BACT</name>
<dbReference type="STRING" id="1524460.IX84_01585"/>
<protein>
    <submittedName>
        <fullName evidence="2">Uncharacterized protein</fullName>
    </submittedName>
</protein>
<gene>
    <name evidence="2" type="ORF">IX84_01585</name>
</gene>
<evidence type="ECO:0000313" key="2">
    <source>
        <dbReference type="EMBL" id="KGE89745.1"/>
    </source>
</evidence>
<evidence type="ECO:0000256" key="1">
    <source>
        <dbReference type="SAM" id="Coils"/>
    </source>
</evidence>
<dbReference type="OrthoDB" id="1488584at2"/>
<dbReference type="EMBL" id="JPOS01000003">
    <property type="protein sequence ID" value="KGE89745.1"/>
    <property type="molecule type" value="Genomic_DNA"/>
</dbReference>
<feature type="coiled-coil region" evidence="1">
    <location>
        <begin position="583"/>
        <end position="657"/>
    </location>
</feature>
<dbReference type="RefSeq" id="WP_044215959.1">
    <property type="nucleotide sequence ID" value="NZ_JBKAGJ010000005.1"/>
</dbReference>
<dbReference type="AlphaFoldDB" id="A0A098SC81"/>
<accession>A0A098SC81</accession>
<organism evidence="2 3">
    <name type="scientific">Phaeodactylibacter xiamenensis</name>
    <dbReference type="NCBI Taxonomy" id="1524460"/>
    <lineage>
        <taxon>Bacteria</taxon>
        <taxon>Pseudomonadati</taxon>
        <taxon>Bacteroidota</taxon>
        <taxon>Saprospiria</taxon>
        <taxon>Saprospirales</taxon>
        <taxon>Haliscomenobacteraceae</taxon>
        <taxon>Phaeodactylibacter</taxon>
    </lineage>
</organism>
<comment type="caution">
    <text evidence="2">The sequence shown here is derived from an EMBL/GenBank/DDBJ whole genome shotgun (WGS) entry which is preliminary data.</text>
</comment>
<keyword evidence="1" id="KW-0175">Coiled coil</keyword>
<dbReference type="Proteomes" id="UP000029736">
    <property type="component" value="Unassembled WGS sequence"/>
</dbReference>
<reference evidence="2 3" key="1">
    <citation type="journal article" date="2014" name="Int. J. Syst. Evol. Microbiol.">
        <title>Phaeodactylibacter xiamenensis gen. nov., sp. nov., a member of the family Saprospiraceae isolated from the marine alga Phaeodactylum tricornutum.</title>
        <authorList>
            <person name="Chen Z.Jr."/>
            <person name="Lei X."/>
            <person name="Lai Q."/>
            <person name="Li Y."/>
            <person name="Zhang B."/>
            <person name="Zhang J."/>
            <person name="Zhang H."/>
            <person name="Yang L."/>
            <person name="Zheng W."/>
            <person name="Tian Y."/>
            <person name="Yu Z."/>
            <person name="Xu H.Jr."/>
            <person name="Zheng T."/>
        </authorList>
    </citation>
    <scope>NUCLEOTIDE SEQUENCE [LARGE SCALE GENOMIC DNA]</scope>
    <source>
        <strain evidence="2 3">KD52</strain>
    </source>
</reference>
<sequence length="1060" mass="120205">MTKRNTMPNTYRLLAAFLLGGLFPFVLSGQSLIEDAARLVRAKRMLTQMPDSLETDSMRMAFAEAMAILRQYDADGLEQGEKAADLLETAEHYQDNQVLSEWLPLRQLKSYAEAPDSVAMSRYRAQRTRLQQAPRERMARALKSSEGQSMADFLSISKALQRYTIPPVESRLALKSAAKTSNQNIDNGLVNTSMLLEGVFHFVLERAKQEVAINFLDRFLEDEVPPVRLLFPTVYEEVSSTSFSYSQSFLERVRTAFYEDLQLLSVRLPIILLEDGRFEALQSDPIMYNLLTVYTIIGLSQNDMPLSDIMGATHRNILTNYQENGKKLNFTLADTVQSGAATLEDLHGRTQTITSLLSGIYVSLNDAENTLEDSLQAIEQRWMAIPDTTNRQKSVPGFAYLFKPEYNLATLMSDDAEGYRLNFLPYLLRGRLDSAYLMQIRSVDSYDQYFAEEPTERMLIAAGLEIARRLGGTWYEDQTLADILDNWVADLTLYHRRLEEWKYKVLPDELDAKVYQDLELKRKQLLAAVRDTRTYWAAADSLSYQQGLAFQVLSNMLVDPYNINSPATRIEMAARKITRQQLVREWKEELQDIEQRLLDLNERVLGEEAELPPTHPISIYLLGQKPTHPYSGLVVKVQRLKSELRALKAELEEVDTTYAPTPYKLQRNAEPMLFLTESMSQLTYCLRSSDPAKMWIARPVLDSALNDPDLRPAFLGLLYQRMRQVKQIRNIAPDGLAQLVQLTVADLPDLTPADSVSAEQDSLRFYRKAAFVVNTLNRILELPLLVDQTTSGQLLPLVESNPRLKPVPEVSQKLLDMVYHLNRRDHRQAIGATLGLFTGLAPVFQGDEPGQEELAQFLSFLTEYGYFIAGLVDAQSTNEVQSLMEGIADPPGSSRLKRKKKVTVALNAYLGVSAGQENWEQNSTNTEETFTNIMPTMPIGFSVSRRLGKRRIVINESTLQTKQMDGHSLSLFLSLIDLGSFFTYVPGDTQFGETDLTFKNVFRPGLQLHYNIKNSPFYVGAGGQYGPQFREVQGEQITLQSTRFFLNFGVDVPLKTLFVR</sequence>
<evidence type="ECO:0000313" key="3">
    <source>
        <dbReference type="Proteomes" id="UP000029736"/>
    </source>
</evidence>
<keyword evidence="3" id="KW-1185">Reference proteome</keyword>